<dbReference type="GO" id="GO:0006508">
    <property type="term" value="P:proteolysis"/>
    <property type="evidence" value="ECO:0007669"/>
    <property type="project" value="UniProtKB-KW"/>
</dbReference>
<gene>
    <name evidence="7" type="ORF">QTG54_000529</name>
</gene>
<evidence type="ECO:0000256" key="1">
    <source>
        <dbReference type="ARBA" id="ARBA00011079"/>
    </source>
</evidence>
<organism evidence="7 8">
    <name type="scientific">Skeletonema marinoi</name>
    <dbReference type="NCBI Taxonomy" id="267567"/>
    <lineage>
        <taxon>Eukaryota</taxon>
        <taxon>Sar</taxon>
        <taxon>Stramenopiles</taxon>
        <taxon>Ochrophyta</taxon>
        <taxon>Bacillariophyta</taxon>
        <taxon>Coscinodiscophyceae</taxon>
        <taxon>Thalassiosirophycidae</taxon>
        <taxon>Thalassiosirales</taxon>
        <taxon>Skeletonemataceae</taxon>
        <taxon>Skeletonema</taxon>
        <taxon>Skeletonema marinoi-dohrnii complex</taxon>
    </lineage>
</organism>
<reference evidence="7" key="1">
    <citation type="submission" date="2023-06" db="EMBL/GenBank/DDBJ databases">
        <title>Survivors Of The Sea: Transcriptome response of Skeletonema marinoi to long-term dormancy.</title>
        <authorList>
            <person name="Pinder M.I.M."/>
            <person name="Kourtchenko O."/>
            <person name="Robertson E.K."/>
            <person name="Larsson T."/>
            <person name="Maumus F."/>
            <person name="Osuna-Cruz C.M."/>
            <person name="Vancaester E."/>
            <person name="Stenow R."/>
            <person name="Vandepoele K."/>
            <person name="Ploug H."/>
            <person name="Bruchert V."/>
            <person name="Godhe A."/>
            <person name="Topel M."/>
        </authorList>
    </citation>
    <scope>NUCLEOTIDE SEQUENCE</scope>
    <source>
        <strain evidence="7">R05AC</strain>
    </source>
</reference>
<proteinExistence type="inferred from homology"/>
<feature type="signal peptide" evidence="6">
    <location>
        <begin position="1"/>
        <end position="23"/>
    </location>
</feature>
<dbReference type="EMBL" id="JATAAI010000001">
    <property type="protein sequence ID" value="KAK1748590.1"/>
    <property type="molecule type" value="Genomic_DNA"/>
</dbReference>
<dbReference type="GO" id="GO:0004180">
    <property type="term" value="F:carboxypeptidase activity"/>
    <property type="evidence" value="ECO:0007669"/>
    <property type="project" value="UniProtKB-KW"/>
</dbReference>
<dbReference type="PANTHER" id="PTHR11010:SF117">
    <property type="entry name" value="SERINE PROTEASE 16"/>
    <property type="match status" value="1"/>
</dbReference>
<keyword evidence="5" id="KW-0325">Glycoprotein</keyword>
<evidence type="ECO:0000256" key="6">
    <source>
        <dbReference type="SAM" id="SignalP"/>
    </source>
</evidence>
<comment type="similarity">
    <text evidence="1">Belongs to the peptidase S28 family.</text>
</comment>
<evidence type="ECO:0000313" key="7">
    <source>
        <dbReference type="EMBL" id="KAK1748590.1"/>
    </source>
</evidence>
<keyword evidence="7" id="KW-0121">Carboxypeptidase</keyword>
<evidence type="ECO:0000256" key="3">
    <source>
        <dbReference type="ARBA" id="ARBA00022729"/>
    </source>
</evidence>
<dbReference type="InterPro" id="IPR029058">
    <property type="entry name" value="AB_hydrolase_fold"/>
</dbReference>
<dbReference type="Gene3D" id="3.40.50.1820">
    <property type="entry name" value="alpha/beta hydrolase"/>
    <property type="match status" value="1"/>
</dbReference>
<dbReference type="Proteomes" id="UP001224775">
    <property type="component" value="Unassembled WGS sequence"/>
</dbReference>
<dbReference type="SUPFAM" id="SSF53474">
    <property type="entry name" value="alpha/beta-Hydrolases"/>
    <property type="match status" value="1"/>
</dbReference>
<dbReference type="InterPro" id="IPR042269">
    <property type="entry name" value="Ser_carbopepase_S28_SKS"/>
</dbReference>
<name>A0AAD9DK09_9STRA</name>
<evidence type="ECO:0000256" key="2">
    <source>
        <dbReference type="ARBA" id="ARBA00022670"/>
    </source>
</evidence>
<accession>A0AAD9DK09</accession>
<keyword evidence="3 6" id="KW-0732">Signal</keyword>
<dbReference type="Gene3D" id="1.20.120.980">
    <property type="entry name" value="Serine carboxypeptidase S28, SKS domain"/>
    <property type="match status" value="1"/>
</dbReference>
<dbReference type="Pfam" id="PF05577">
    <property type="entry name" value="Peptidase_S28"/>
    <property type="match status" value="1"/>
</dbReference>
<comment type="caution">
    <text evidence="7">The sequence shown here is derived from an EMBL/GenBank/DDBJ whole genome shotgun (WGS) entry which is preliminary data.</text>
</comment>
<dbReference type="GO" id="GO:0008239">
    <property type="term" value="F:dipeptidyl-peptidase activity"/>
    <property type="evidence" value="ECO:0007669"/>
    <property type="project" value="TreeGrafter"/>
</dbReference>
<dbReference type="AlphaFoldDB" id="A0AAD9DK09"/>
<evidence type="ECO:0000313" key="8">
    <source>
        <dbReference type="Proteomes" id="UP001224775"/>
    </source>
</evidence>
<keyword evidence="4" id="KW-0378">Hydrolase</keyword>
<feature type="chain" id="PRO_5042074545" evidence="6">
    <location>
        <begin position="24"/>
        <end position="579"/>
    </location>
</feature>
<sequence length="579" mass="65643">MFMTMKLLSPVLLLVATAAPAHSIPHLSEIIESIQEQREEPQPHLQLEEEFSKSDVQTLTFDQRLDHFSSQIDCHQDNNECETFKQRYFYTSRYVRKEEEKKGVGTTVSFLCVGGEGPSLDPSVLVDSVHCTGDMIELAHKLHHEQNWDVHMFALEHRYYGQSFPKKNNSKKQGDKYLRANEKELDSDNEYKYLSSRQAVRDIVEFINSSESSQHFSSSNNKNVRWITFGGSYPGMLSGWSRLLHPDVVYGAVANSAPVQAEADFRKYNDHVSLDLGEESLVGGSKKCLDIFESGHAEVAAILEGGDVDEIKKVASAFDVCDGATMLLKNRKNLDFFVGYPIMFPIEVQSNDPSCDEPLCNIQKICDSIVDEHKSDPHKPSMEILASIGKQAGRCKQVNFQLLIDYFSAPSTAKSANNRSWYYQTCTEFGFYQTCEDNSNCPYARGHHNVDMDFEICEKSFGIDAKKVKASIESTREYYGGWDLIPGDDKSTVLEGQKRLLFVNGNADPWSELSVNEKRGSSHVQTINVPGASHHFWTHPVKESDDNHVVEARKAIYRHVYDWLGINEDSPRHYDLKTE</sequence>
<keyword evidence="2" id="KW-0645">Protease</keyword>
<dbReference type="GO" id="GO:0070008">
    <property type="term" value="F:serine-type exopeptidase activity"/>
    <property type="evidence" value="ECO:0007669"/>
    <property type="project" value="InterPro"/>
</dbReference>
<dbReference type="InterPro" id="IPR008758">
    <property type="entry name" value="Peptidase_S28"/>
</dbReference>
<evidence type="ECO:0000256" key="4">
    <source>
        <dbReference type="ARBA" id="ARBA00022801"/>
    </source>
</evidence>
<protein>
    <submittedName>
        <fullName evidence="7">Serine carboxypeptidase S28 family protein</fullName>
    </submittedName>
</protein>
<evidence type="ECO:0000256" key="5">
    <source>
        <dbReference type="ARBA" id="ARBA00023180"/>
    </source>
</evidence>
<dbReference type="PANTHER" id="PTHR11010">
    <property type="entry name" value="PROTEASE S28 PRO-X CARBOXYPEPTIDASE-RELATED"/>
    <property type="match status" value="1"/>
</dbReference>
<keyword evidence="8" id="KW-1185">Reference proteome</keyword>